<accession>A0A833DUP2</accession>
<dbReference type="PROSITE" id="PS50035">
    <property type="entry name" value="PLD"/>
    <property type="match status" value="1"/>
</dbReference>
<organism evidence="2 3">
    <name type="scientific">Ignisphaera aggregans</name>
    <dbReference type="NCBI Taxonomy" id="334771"/>
    <lineage>
        <taxon>Archaea</taxon>
        <taxon>Thermoproteota</taxon>
        <taxon>Thermoprotei</taxon>
        <taxon>Desulfurococcales</taxon>
        <taxon>Desulfurococcaceae</taxon>
        <taxon>Ignisphaera</taxon>
    </lineage>
</organism>
<dbReference type="PANTHER" id="PTHR21248">
    <property type="entry name" value="CARDIOLIPIN SYNTHASE"/>
    <property type="match status" value="1"/>
</dbReference>
<reference evidence="2" key="1">
    <citation type="journal article" date="2020" name="ISME J.">
        <title>Gammaproteobacteria mediating utilization of methyl-, sulfur- and petroleum organic compounds in deep ocean hydrothermal plumes.</title>
        <authorList>
            <person name="Zhou Z."/>
            <person name="Liu Y."/>
            <person name="Pan J."/>
            <person name="Cron B.R."/>
            <person name="Toner B.M."/>
            <person name="Anantharaman K."/>
            <person name="Breier J.A."/>
            <person name="Dick G.J."/>
            <person name="Li M."/>
        </authorList>
    </citation>
    <scope>NUCLEOTIDE SEQUENCE</scope>
    <source>
        <strain evidence="2">SZUA-1435</strain>
    </source>
</reference>
<dbReference type="InterPro" id="IPR001736">
    <property type="entry name" value="PLipase_D/transphosphatidylase"/>
</dbReference>
<comment type="caution">
    <text evidence="2">The sequence shown here is derived from an EMBL/GenBank/DDBJ whole genome shotgun (WGS) entry which is preliminary data.</text>
</comment>
<dbReference type="Pfam" id="PF13091">
    <property type="entry name" value="PLDc_2"/>
    <property type="match status" value="1"/>
</dbReference>
<dbReference type="EMBL" id="DQTV01000064">
    <property type="protein sequence ID" value="HIP57099.1"/>
    <property type="molecule type" value="Genomic_DNA"/>
</dbReference>
<feature type="domain" description="PLD phosphodiesterase" evidence="1">
    <location>
        <begin position="76"/>
        <end position="102"/>
    </location>
</feature>
<name>A0A833DUP2_9CREN</name>
<dbReference type="AlphaFoldDB" id="A0A833DUP2"/>
<dbReference type="PANTHER" id="PTHR21248:SF22">
    <property type="entry name" value="PHOSPHOLIPASE D"/>
    <property type="match status" value="1"/>
</dbReference>
<evidence type="ECO:0000313" key="2">
    <source>
        <dbReference type="EMBL" id="HIP57099.1"/>
    </source>
</evidence>
<dbReference type="InterPro" id="IPR025202">
    <property type="entry name" value="PLD-like_dom"/>
</dbReference>
<dbReference type="SUPFAM" id="SSF56024">
    <property type="entry name" value="Phospholipase D/nuclease"/>
    <property type="match status" value="1"/>
</dbReference>
<evidence type="ECO:0000313" key="3">
    <source>
        <dbReference type="Proteomes" id="UP000605805"/>
    </source>
</evidence>
<evidence type="ECO:0000259" key="1">
    <source>
        <dbReference type="PROSITE" id="PS50035"/>
    </source>
</evidence>
<protein>
    <recommendedName>
        <fullName evidence="1">PLD phosphodiesterase domain-containing protein</fullName>
    </recommendedName>
</protein>
<dbReference type="GO" id="GO:0030572">
    <property type="term" value="F:phosphatidyltransferase activity"/>
    <property type="evidence" value="ECO:0007669"/>
    <property type="project" value="UniProtKB-ARBA"/>
</dbReference>
<proteinExistence type="predicted"/>
<dbReference type="GO" id="GO:0032049">
    <property type="term" value="P:cardiolipin biosynthetic process"/>
    <property type="evidence" value="ECO:0007669"/>
    <property type="project" value="UniProtKB-ARBA"/>
</dbReference>
<dbReference type="Proteomes" id="UP000605805">
    <property type="component" value="Unassembled WGS sequence"/>
</dbReference>
<sequence length="140" mass="16178">MPKLVIGFRAGREVVELMNKASKRVWVCTPYIGQRYIEFLALNKRRGLDVRVLIRKCIENRVVIEKARTLGLELRLLENLHAKIYIIDNQCIVGSLNLTESGIEYNIELMLVIDKESDSELFDSLEKAFQLLWTISQPIS</sequence>
<gene>
    <name evidence="2" type="ORF">EYH02_03405</name>
</gene>
<dbReference type="Gene3D" id="3.30.870.10">
    <property type="entry name" value="Endonuclease Chain A"/>
    <property type="match status" value="1"/>
</dbReference>